<evidence type="ECO:0000313" key="3">
    <source>
        <dbReference type="Proteomes" id="UP000182034"/>
    </source>
</evidence>
<organism evidence="2 3">
    <name type="scientific">Chryseobacterium limigenitum</name>
    <dbReference type="NCBI Taxonomy" id="1612149"/>
    <lineage>
        <taxon>Bacteria</taxon>
        <taxon>Pseudomonadati</taxon>
        <taxon>Bacteroidota</taxon>
        <taxon>Flavobacteriia</taxon>
        <taxon>Flavobacteriales</taxon>
        <taxon>Weeksellaceae</taxon>
        <taxon>Chryseobacterium group</taxon>
        <taxon>Chryseobacterium</taxon>
    </lineage>
</organism>
<keyword evidence="3" id="KW-1185">Reference proteome</keyword>
<dbReference type="STRING" id="1612149.SAMN05216324_103226"/>
<feature type="chain" id="PRO_5009678635" description="C1q domain-containing protein" evidence="1">
    <location>
        <begin position="20"/>
        <end position="321"/>
    </location>
</feature>
<reference evidence="3" key="1">
    <citation type="submission" date="2016-10" db="EMBL/GenBank/DDBJ databases">
        <authorList>
            <person name="Varghese N."/>
            <person name="Submissions S."/>
        </authorList>
    </citation>
    <scope>NUCLEOTIDE SEQUENCE [LARGE SCALE GENOMIC DNA]</scope>
    <source>
        <strain evidence="3">SUR2</strain>
    </source>
</reference>
<keyword evidence="1" id="KW-0732">Signal</keyword>
<sequence length="321" mass="33643">MKKLLLYLSPFVFTALLNAQVGINTTVPRSTLTVNGSFAGQYKLSSASTTLGASDFYMAFNGSTAATFTLPAATVAAPAAGNIQGRVYYIKNTGSAQLTVAANGTELIDNQTGAGVANFKLNPAGYAMLISRGTVSGTTWELSTFIDKTTSTIAALGATDLVTYTGTAFTNFNNSIPQIVPFALGDMIVNQGGSVTWNDAGDYWQILESGVYKIEGYAYFGSGGALSGTSQWTGINLNITRNGTGISNIIGGNRGNIMDVIAQSGNTPINVNCIVHLNAGDRVYLTMNYGAGDVPTTSVRIAVPNSLIENRNFSMQQLSVP</sequence>
<accession>A0A1K2IKZ8</accession>
<proteinExistence type="predicted"/>
<dbReference type="AlphaFoldDB" id="A0A1K2IKZ8"/>
<name>A0A1K2IKZ8_9FLAO</name>
<dbReference type="Proteomes" id="UP000182034">
    <property type="component" value="Unassembled WGS sequence"/>
</dbReference>
<evidence type="ECO:0000256" key="1">
    <source>
        <dbReference type="SAM" id="SignalP"/>
    </source>
</evidence>
<evidence type="ECO:0000313" key="2">
    <source>
        <dbReference type="EMBL" id="SFZ92347.1"/>
    </source>
</evidence>
<feature type="signal peptide" evidence="1">
    <location>
        <begin position="1"/>
        <end position="19"/>
    </location>
</feature>
<dbReference type="RefSeq" id="WP_072408148.1">
    <property type="nucleotide sequence ID" value="NZ_FPKW01000003.1"/>
</dbReference>
<evidence type="ECO:0008006" key="4">
    <source>
        <dbReference type="Google" id="ProtNLM"/>
    </source>
</evidence>
<protein>
    <recommendedName>
        <fullName evidence="4">C1q domain-containing protein</fullName>
    </recommendedName>
</protein>
<gene>
    <name evidence="2" type="ORF">SAMN05216324_103226</name>
</gene>
<dbReference type="OrthoDB" id="1272570at2"/>
<dbReference type="EMBL" id="FPKW01000003">
    <property type="protein sequence ID" value="SFZ92347.1"/>
    <property type="molecule type" value="Genomic_DNA"/>
</dbReference>